<dbReference type="Proteomes" id="UP000091820">
    <property type="component" value="Unassembled WGS sequence"/>
</dbReference>
<protein>
    <recommendedName>
        <fullName evidence="4">Immunoglobulin I-set domain-containing protein</fullName>
    </recommendedName>
</protein>
<accession>A0A1A9WSU0</accession>
<dbReference type="EnsemblMetazoa" id="GBRI030729-RA">
    <property type="protein sequence ID" value="GBRI030729-PA"/>
    <property type="gene ID" value="GBRI030729"/>
</dbReference>
<dbReference type="AlphaFoldDB" id="A0A1A9WSU0"/>
<dbReference type="STRING" id="37001.A0A1A9WSU0"/>
<keyword evidence="1" id="KW-1133">Transmembrane helix</keyword>
<sequence>MGISNFATADEYSGSTLRVITIEKRQYGDYVCKAVNKLGQAGQGESVRNFYTYFDDAENPAGTLLATIGFLAAILYIR</sequence>
<evidence type="ECO:0000313" key="2">
    <source>
        <dbReference type="EnsemblMetazoa" id="GBRI030729-PA"/>
    </source>
</evidence>
<reference evidence="2" key="2">
    <citation type="submission" date="2020-05" db="UniProtKB">
        <authorList>
            <consortium name="EnsemblMetazoa"/>
        </authorList>
    </citation>
    <scope>IDENTIFICATION</scope>
    <source>
        <strain evidence="2">IAEA</strain>
    </source>
</reference>
<keyword evidence="1" id="KW-0812">Transmembrane</keyword>
<proteinExistence type="predicted"/>
<feature type="transmembrane region" description="Helical" evidence="1">
    <location>
        <begin position="60"/>
        <end position="77"/>
    </location>
</feature>
<evidence type="ECO:0008006" key="4">
    <source>
        <dbReference type="Google" id="ProtNLM"/>
    </source>
</evidence>
<reference evidence="3" key="1">
    <citation type="submission" date="2014-03" db="EMBL/GenBank/DDBJ databases">
        <authorList>
            <person name="Aksoy S."/>
            <person name="Warren W."/>
            <person name="Wilson R.K."/>
        </authorList>
    </citation>
    <scope>NUCLEOTIDE SEQUENCE [LARGE SCALE GENOMIC DNA]</scope>
    <source>
        <strain evidence="3">IAEA</strain>
    </source>
</reference>
<dbReference type="VEuPathDB" id="VectorBase:GBRI030729"/>
<organism evidence="2 3">
    <name type="scientific">Glossina brevipalpis</name>
    <dbReference type="NCBI Taxonomy" id="37001"/>
    <lineage>
        <taxon>Eukaryota</taxon>
        <taxon>Metazoa</taxon>
        <taxon>Ecdysozoa</taxon>
        <taxon>Arthropoda</taxon>
        <taxon>Hexapoda</taxon>
        <taxon>Insecta</taxon>
        <taxon>Pterygota</taxon>
        <taxon>Neoptera</taxon>
        <taxon>Endopterygota</taxon>
        <taxon>Diptera</taxon>
        <taxon>Brachycera</taxon>
        <taxon>Muscomorpha</taxon>
        <taxon>Hippoboscoidea</taxon>
        <taxon>Glossinidae</taxon>
        <taxon>Glossina</taxon>
    </lineage>
</organism>
<evidence type="ECO:0000256" key="1">
    <source>
        <dbReference type="SAM" id="Phobius"/>
    </source>
</evidence>
<evidence type="ECO:0000313" key="3">
    <source>
        <dbReference type="Proteomes" id="UP000091820"/>
    </source>
</evidence>
<keyword evidence="3" id="KW-1185">Reference proteome</keyword>
<name>A0A1A9WSU0_9MUSC</name>
<keyword evidence="1" id="KW-0472">Membrane</keyword>